<name>A0ABV7M733_9PROT</name>
<keyword evidence="8" id="KW-1185">Reference proteome</keyword>
<evidence type="ECO:0000259" key="6">
    <source>
        <dbReference type="PROSITE" id="PS51686"/>
    </source>
</evidence>
<comment type="similarity">
    <text evidence="5">Belongs to the class I-like SAM-binding methyltransferase superfamily. RsmB/NOP family.</text>
</comment>
<dbReference type="EMBL" id="JBHRVA010000002">
    <property type="protein sequence ID" value="MFC3301233.1"/>
    <property type="molecule type" value="Genomic_DNA"/>
</dbReference>
<gene>
    <name evidence="7" type="ORF">ACFONP_00625</name>
</gene>
<dbReference type="RefSeq" id="WP_189571808.1">
    <property type="nucleotide sequence ID" value="NZ_BMXU01000001.1"/>
</dbReference>
<reference evidence="8" key="1">
    <citation type="journal article" date="2019" name="Int. J. Syst. Evol. Microbiol.">
        <title>The Global Catalogue of Microorganisms (GCM) 10K type strain sequencing project: providing services to taxonomists for standard genome sequencing and annotation.</title>
        <authorList>
            <consortium name="The Broad Institute Genomics Platform"/>
            <consortium name="The Broad Institute Genome Sequencing Center for Infectious Disease"/>
            <person name="Wu L."/>
            <person name="Ma J."/>
        </authorList>
    </citation>
    <scope>NUCLEOTIDE SEQUENCE [LARGE SCALE GENOMIC DNA]</scope>
    <source>
        <strain evidence="8">KCTC 22245</strain>
    </source>
</reference>
<evidence type="ECO:0000256" key="5">
    <source>
        <dbReference type="PROSITE-ProRule" id="PRU01023"/>
    </source>
</evidence>
<keyword evidence="1 5" id="KW-0489">Methyltransferase</keyword>
<evidence type="ECO:0000256" key="1">
    <source>
        <dbReference type="ARBA" id="ARBA00022603"/>
    </source>
</evidence>
<feature type="binding site" evidence="5">
    <location>
        <position position="245"/>
    </location>
    <ligand>
        <name>S-adenosyl-L-methionine</name>
        <dbReference type="ChEBI" id="CHEBI:59789"/>
    </ligand>
</feature>
<feature type="active site" description="Nucleophile" evidence="5">
    <location>
        <position position="343"/>
    </location>
</feature>
<feature type="domain" description="SAM-dependent MTase RsmB/NOP-type" evidence="6">
    <location>
        <begin position="127"/>
        <end position="410"/>
    </location>
</feature>
<dbReference type="PRINTS" id="PR02008">
    <property type="entry name" value="RCMTFAMILY"/>
</dbReference>
<comment type="caution">
    <text evidence="7">The sequence shown here is derived from an EMBL/GenBank/DDBJ whole genome shotgun (WGS) entry which is preliminary data.</text>
</comment>
<dbReference type="PANTHER" id="PTHR22807">
    <property type="entry name" value="NOP2 YEAST -RELATED NOL1/NOP2/FMU SUN DOMAIN-CONTAINING"/>
    <property type="match status" value="1"/>
</dbReference>
<evidence type="ECO:0000313" key="8">
    <source>
        <dbReference type="Proteomes" id="UP001595607"/>
    </source>
</evidence>
<organism evidence="7 8">
    <name type="scientific">Parvularcula lutaonensis</name>
    <dbReference type="NCBI Taxonomy" id="491923"/>
    <lineage>
        <taxon>Bacteria</taxon>
        <taxon>Pseudomonadati</taxon>
        <taxon>Pseudomonadota</taxon>
        <taxon>Alphaproteobacteria</taxon>
        <taxon>Parvularculales</taxon>
        <taxon>Parvularculaceae</taxon>
        <taxon>Parvularcula</taxon>
    </lineage>
</organism>
<proteinExistence type="inferred from homology"/>
<dbReference type="InterPro" id="IPR023267">
    <property type="entry name" value="RCMT"/>
</dbReference>
<dbReference type="Proteomes" id="UP001595607">
    <property type="component" value="Unassembled WGS sequence"/>
</dbReference>
<dbReference type="EC" id="2.1.1.-" evidence="7"/>
<dbReference type="InterPro" id="IPR049560">
    <property type="entry name" value="MeTrfase_RsmB-F_NOP2_cat"/>
</dbReference>
<sequence>MRDPGRVAASIDILERYRQRPSPLSVLVQDWARNARYAGSKDRAFVRGLCLDVLRRWRSFGGEDSPRIATLLTLKNLWGWDEARIEEAFSGEHGHGALSDDERDARPLDALDVPEFLEHDLPNAEQFAASLGTRAPVDLRVNTLKANREKALKALASLGALEAPLSPVGLRIPPSPAAEKGPGVTVIPAYGKGWVEVQDEGSQLTVLTCGDLHGQQVLDFCAGGGGKTLALSGVMENSGQVFAYDADASRLAPIHDRLRRAGARNVQVIAPQEPERLEALKGKLDLVFVDAPCSGAGTWRRHPDAKWRLTPEHLAQRQAEQDQVLRQAAEFVKPGGTLVFVTCSFLNSENDERVAEFINTYSDFLIEHPLAAASEELKERLQPFVSEDALRLSPWASDTDGFTLMRLKRQDG</sequence>
<dbReference type="PANTHER" id="PTHR22807:SF53">
    <property type="entry name" value="RIBOSOMAL RNA SMALL SUBUNIT METHYLTRANSFERASE B-RELATED"/>
    <property type="match status" value="1"/>
</dbReference>
<dbReference type="PROSITE" id="PS51686">
    <property type="entry name" value="SAM_MT_RSMB_NOP"/>
    <property type="match status" value="1"/>
</dbReference>
<evidence type="ECO:0000313" key="7">
    <source>
        <dbReference type="EMBL" id="MFC3301233.1"/>
    </source>
</evidence>
<keyword evidence="3 5" id="KW-0949">S-adenosyl-L-methionine</keyword>
<evidence type="ECO:0000256" key="4">
    <source>
        <dbReference type="ARBA" id="ARBA00022884"/>
    </source>
</evidence>
<keyword evidence="2 5" id="KW-0808">Transferase</keyword>
<dbReference type="GO" id="GO:0008168">
    <property type="term" value="F:methyltransferase activity"/>
    <property type="evidence" value="ECO:0007669"/>
    <property type="project" value="UniProtKB-KW"/>
</dbReference>
<dbReference type="Pfam" id="PF01189">
    <property type="entry name" value="Methyltr_RsmB-F"/>
    <property type="match status" value="1"/>
</dbReference>
<dbReference type="InterPro" id="IPR001678">
    <property type="entry name" value="MeTrfase_RsmB-F_NOP2_dom"/>
</dbReference>
<evidence type="ECO:0000256" key="3">
    <source>
        <dbReference type="ARBA" id="ARBA00022691"/>
    </source>
</evidence>
<dbReference type="GO" id="GO:0032259">
    <property type="term" value="P:methylation"/>
    <property type="evidence" value="ECO:0007669"/>
    <property type="project" value="UniProtKB-KW"/>
</dbReference>
<feature type="binding site" evidence="5">
    <location>
        <position position="290"/>
    </location>
    <ligand>
        <name>S-adenosyl-L-methionine</name>
        <dbReference type="ChEBI" id="CHEBI:59789"/>
    </ligand>
</feature>
<dbReference type="InterPro" id="IPR029063">
    <property type="entry name" value="SAM-dependent_MTases_sf"/>
</dbReference>
<dbReference type="SUPFAM" id="SSF53335">
    <property type="entry name" value="S-adenosyl-L-methionine-dependent methyltransferases"/>
    <property type="match status" value="1"/>
</dbReference>
<protein>
    <submittedName>
        <fullName evidence="7">RsmB/NOP family class I SAM-dependent RNA methyltransferase</fullName>
        <ecNumber evidence="7">2.1.1.-</ecNumber>
    </submittedName>
</protein>
<dbReference type="CDD" id="cd02440">
    <property type="entry name" value="AdoMet_MTases"/>
    <property type="match status" value="1"/>
</dbReference>
<dbReference type="Gene3D" id="3.40.50.150">
    <property type="entry name" value="Vaccinia Virus protein VP39"/>
    <property type="match status" value="1"/>
</dbReference>
<comment type="caution">
    <text evidence="5">Lacks conserved residue(s) required for the propagation of feature annotation.</text>
</comment>
<accession>A0ABV7M733</accession>
<evidence type="ECO:0000256" key="2">
    <source>
        <dbReference type="ARBA" id="ARBA00022679"/>
    </source>
</evidence>
<keyword evidence="4 5" id="KW-0694">RNA-binding</keyword>